<protein>
    <submittedName>
        <fullName evidence="2">Uncharacterized protein</fullName>
    </submittedName>
</protein>
<comment type="caution">
    <text evidence="2">The sequence shown here is derived from an EMBL/GenBank/DDBJ whole genome shotgun (WGS) entry which is preliminary data.</text>
</comment>
<reference evidence="2" key="1">
    <citation type="submission" date="2021-04" db="EMBL/GenBank/DDBJ databases">
        <title>Sequencing of actinobacteria type strains.</title>
        <authorList>
            <person name="Nguyen G.-S."/>
            <person name="Wentzel A."/>
        </authorList>
    </citation>
    <scope>NUCLEOTIDE SEQUENCE</scope>
    <source>
        <strain evidence="2">DSM 42095</strain>
    </source>
</reference>
<feature type="transmembrane region" description="Helical" evidence="1">
    <location>
        <begin position="63"/>
        <end position="80"/>
    </location>
</feature>
<keyword evidence="1" id="KW-1133">Transmembrane helix</keyword>
<feature type="non-terminal residue" evidence="2">
    <location>
        <position position="1"/>
    </location>
</feature>
<evidence type="ECO:0000256" key="1">
    <source>
        <dbReference type="SAM" id="Phobius"/>
    </source>
</evidence>
<evidence type="ECO:0000313" key="3">
    <source>
        <dbReference type="Proteomes" id="UP000675554"/>
    </source>
</evidence>
<keyword evidence="1" id="KW-0472">Membrane</keyword>
<accession>A0A8T4J459</accession>
<feature type="transmembrane region" description="Helical" evidence="1">
    <location>
        <begin position="12"/>
        <end position="29"/>
    </location>
</feature>
<feature type="transmembrane region" description="Helical" evidence="1">
    <location>
        <begin position="36"/>
        <end position="57"/>
    </location>
</feature>
<evidence type="ECO:0000313" key="2">
    <source>
        <dbReference type="EMBL" id="MBR7678548.1"/>
    </source>
</evidence>
<name>A0A8T4J459_9ACTN</name>
<dbReference type="EMBL" id="JAGSMN010001556">
    <property type="protein sequence ID" value="MBR7678548.1"/>
    <property type="molecule type" value="Genomic_DNA"/>
</dbReference>
<dbReference type="Proteomes" id="UP000675554">
    <property type="component" value="Unassembled WGS sequence"/>
</dbReference>
<proteinExistence type="predicted"/>
<dbReference type="AlphaFoldDB" id="A0A8T4J459"/>
<organism evidence="2 3">
    <name type="scientific">Streptomyces daliensis</name>
    <dbReference type="NCBI Taxonomy" id="299421"/>
    <lineage>
        <taxon>Bacteria</taxon>
        <taxon>Bacillati</taxon>
        <taxon>Actinomycetota</taxon>
        <taxon>Actinomycetes</taxon>
        <taxon>Kitasatosporales</taxon>
        <taxon>Streptomycetaceae</taxon>
        <taxon>Streptomyces</taxon>
    </lineage>
</organism>
<sequence length="89" mass="9373">VRDALALGEPRAMLWAAVCAALVVRLNRYGPPRVQCVLSLAAALYCVPAAVTGIPYFALAGAYALPFVLLLGVVVMTVATRRPPRHADG</sequence>
<gene>
    <name evidence="2" type="ORF">KDA82_37415</name>
</gene>
<keyword evidence="3" id="KW-1185">Reference proteome</keyword>
<keyword evidence="1" id="KW-0812">Transmembrane</keyword>